<evidence type="ECO:0000256" key="7">
    <source>
        <dbReference type="HAMAP-Rule" id="MF_01428"/>
    </source>
</evidence>
<keyword evidence="8" id="KW-0648">Protein biosynthesis</keyword>
<feature type="binding site" evidence="7">
    <location>
        <position position="198"/>
    </location>
    <ligand>
        <name>L-glutamate</name>
        <dbReference type="ChEBI" id="CHEBI:29985"/>
    </ligand>
</feature>
<comment type="function">
    <text evidence="7">Catalyzes the tRNA-independent activation of glutamate in presence of ATP and the subsequent transfer of glutamate onto a tRNA(Asp). Glutamate is transferred on the 2-amino-5-(4,5-dihydroxy-2-cyclopenten-1-yl) moiety of the queuosine in the wobble position of the QUC anticodon.</text>
</comment>
<feature type="short sequence motif" description="'KMSKS' region" evidence="7">
    <location>
        <begin position="236"/>
        <end position="240"/>
    </location>
</feature>
<feature type="domain" description="Glutamyl/glutaminyl-tRNA synthetase class Ib catalytic" evidence="9">
    <location>
        <begin position="3"/>
        <end position="255"/>
    </location>
</feature>
<evidence type="ECO:0000256" key="2">
    <source>
        <dbReference type="ARBA" id="ARBA00022723"/>
    </source>
</evidence>
<keyword evidence="3 7" id="KW-0547">Nucleotide-binding</keyword>
<comment type="similarity">
    <text evidence="7">Belongs to the class-I aminoacyl-tRNA synthetase family. GluQ subfamily.</text>
</comment>
<dbReference type="PROSITE" id="PS00178">
    <property type="entry name" value="AA_TRNA_LIGASE_I"/>
    <property type="match status" value="1"/>
</dbReference>
<reference evidence="10 11" key="1">
    <citation type="submission" date="2024-03" db="EMBL/GenBank/DDBJ databases">
        <title>Human intestinal bacterial collection.</title>
        <authorList>
            <person name="Pauvert C."/>
            <person name="Hitch T.C.A."/>
            <person name="Clavel T."/>
        </authorList>
    </citation>
    <scope>NUCLEOTIDE SEQUENCE [LARGE SCALE GENOMIC DNA]</scope>
    <source>
        <strain evidence="10 11">CLA-AA-H192</strain>
    </source>
</reference>
<feature type="binding site" evidence="7">
    <location>
        <position position="96"/>
    </location>
    <ligand>
        <name>Zn(2+)</name>
        <dbReference type="ChEBI" id="CHEBI:29105"/>
    </ligand>
</feature>
<dbReference type="PRINTS" id="PR00987">
    <property type="entry name" value="TRNASYNTHGLU"/>
</dbReference>
<dbReference type="InterPro" id="IPR022380">
    <property type="entry name" value="Glu-Q_tRNA(Asp)_Synthase"/>
</dbReference>
<keyword evidence="1 7" id="KW-0436">Ligase</keyword>
<dbReference type="InterPro" id="IPR049940">
    <property type="entry name" value="GluQ/Sye"/>
</dbReference>
<dbReference type="Proteomes" id="UP001491552">
    <property type="component" value="Unassembled WGS sequence"/>
</dbReference>
<dbReference type="PANTHER" id="PTHR43311">
    <property type="entry name" value="GLUTAMATE--TRNA LIGASE"/>
    <property type="match status" value="1"/>
</dbReference>
<accession>A0ABV1G7Q6</accession>
<dbReference type="NCBIfam" id="NF004314">
    <property type="entry name" value="PRK05710.1-3"/>
    <property type="match status" value="1"/>
</dbReference>
<feature type="binding site" evidence="7">
    <location>
        <position position="40"/>
    </location>
    <ligand>
        <name>L-glutamate</name>
        <dbReference type="ChEBI" id="CHEBI:29985"/>
    </ligand>
</feature>
<evidence type="ECO:0000313" key="10">
    <source>
        <dbReference type="EMBL" id="MEQ2511389.1"/>
    </source>
</evidence>
<feature type="binding site" evidence="7">
    <location>
        <position position="118"/>
    </location>
    <ligand>
        <name>Zn(2+)</name>
        <dbReference type="ChEBI" id="CHEBI:29105"/>
    </ligand>
</feature>
<dbReference type="NCBIfam" id="TIGR03838">
    <property type="entry name" value="queuosine_YadB"/>
    <property type="match status" value="1"/>
</dbReference>
<organism evidence="10 11">
    <name type="scientific">Faecousia intestinalis</name>
    <dbReference type="NCBI Taxonomy" id="3133167"/>
    <lineage>
        <taxon>Bacteria</taxon>
        <taxon>Bacillati</taxon>
        <taxon>Bacillota</taxon>
        <taxon>Clostridia</taxon>
        <taxon>Eubacteriales</taxon>
        <taxon>Oscillospiraceae</taxon>
        <taxon>Faecousia</taxon>
    </lineage>
</organism>
<gene>
    <name evidence="10" type="primary">gluQRS</name>
    <name evidence="7" type="synonym">gluQ</name>
    <name evidence="10" type="ORF">WMO66_09040</name>
</gene>
<evidence type="ECO:0000256" key="8">
    <source>
        <dbReference type="RuleBase" id="RU363037"/>
    </source>
</evidence>
<dbReference type="InterPro" id="IPR001412">
    <property type="entry name" value="aa-tRNA-synth_I_CS"/>
</dbReference>
<keyword evidence="11" id="KW-1185">Reference proteome</keyword>
<dbReference type="SUPFAM" id="SSF52374">
    <property type="entry name" value="Nucleotidylyl transferase"/>
    <property type="match status" value="1"/>
</dbReference>
<keyword evidence="6 7" id="KW-0030">Aminoacyl-tRNA synthetase</keyword>
<feature type="binding site" evidence="7">
    <location>
        <position position="98"/>
    </location>
    <ligand>
        <name>Zn(2+)</name>
        <dbReference type="ChEBI" id="CHEBI:29105"/>
    </ligand>
</feature>
<dbReference type="Gene3D" id="3.40.50.620">
    <property type="entry name" value="HUPs"/>
    <property type="match status" value="1"/>
</dbReference>
<dbReference type="InterPro" id="IPR000924">
    <property type="entry name" value="Glu/Gln-tRNA-synth"/>
</dbReference>
<evidence type="ECO:0000313" key="11">
    <source>
        <dbReference type="Proteomes" id="UP001491552"/>
    </source>
</evidence>
<dbReference type="EC" id="6.1.1.-" evidence="7"/>
<keyword evidence="5 7" id="KW-0067">ATP-binding</keyword>
<feature type="short sequence motif" description="'HIGH' region" evidence="7">
    <location>
        <begin position="7"/>
        <end position="17"/>
    </location>
</feature>
<dbReference type="PANTHER" id="PTHR43311:SF1">
    <property type="entry name" value="GLUTAMYL-Q TRNA(ASP) SYNTHETASE"/>
    <property type="match status" value="1"/>
</dbReference>
<keyword evidence="4 7" id="KW-0862">Zinc</keyword>
<feature type="binding site" evidence="7">
    <location>
        <begin position="4"/>
        <end position="8"/>
    </location>
    <ligand>
        <name>L-glutamate</name>
        <dbReference type="ChEBI" id="CHEBI:29985"/>
    </ligand>
</feature>
<dbReference type="HAMAP" id="MF_01428">
    <property type="entry name" value="Glu_Q_tRNA_synth"/>
    <property type="match status" value="1"/>
</dbReference>
<sequence length="308" mass="34304">MTGRFAPSPTGRMHLGNIFTALLAWLSVRSQGGRMLLRIEDLDPQRSRAAYAEQLRRDLGWLGLDWDGEMPPQSTRSPVYAAHFAKLEEQGLIYPCYCSRSELHDASAPHASDGTVLYSGACRDLTPEQRAAKTRRPAWRVRVPDIAVSFRDGVCGPQTERLAETCGDFIVRRSDGVYAYQLAVVCDDALGSVTEVVRGCDLLGSTARQLWLFSVFGYPAPQYYHVPLLVAPDGRRLSKRERDLDMEALRARCTPEQLVGRLAQLAGLQPGPEPVRAADLVSRFSWERIPRGEIVIPANFSDGFRVFP</sequence>
<proteinExistence type="inferred from homology"/>
<feature type="binding site" evidence="7">
    <location>
        <position position="122"/>
    </location>
    <ligand>
        <name>Zn(2+)</name>
        <dbReference type="ChEBI" id="CHEBI:29105"/>
    </ligand>
</feature>
<dbReference type="Pfam" id="PF00749">
    <property type="entry name" value="tRNA-synt_1c"/>
    <property type="match status" value="1"/>
</dbReference>
<name>A0ABV1G7Q6_9FIRM</name>
<dbReference type="EMBL" id="JBBMFF010000229">
    <property type="protein sequence ID" value="MEQ2511389.1"/>
    <property type="molecule type" value="Genomic_DNA"/>
</dbReference>
<keyword evidence="2 7" id="KW-0479">Metal-binding</keyword>
<evidence type="ECO:0000256" key="3">
    <source>
        <dbReference type="ARBA" id="ARBA00022741"/>
    </source>
</evidence>
<evidence type="ECO:0000256" key="5">
    <source>
        <dbReference type="ARBA" id="ARBA00022840"/>
    </source>
</evidence>
<comment type="cofactor">
    <cofactor evidence="7">
        <name>Zn(2+)</name>
        <dbReference type="ChEBI" id="CHEBI:29105"/>
    </cofactor>
    <text evidence="7">Binds 1 zinc ion per subunit.</text>
</comment>
<dbReference type="InterPro" id="IPR020058">
    <property type="entry name" value="Glu/Gln-tRNA-synth_Ib_cat-dom"/>
</dbReference>
<feature type="binding site" evidence="7">
    <location>
        <position position="180"/>
    </location>
    <ligand>
        <name>L-glutamate</name>
        <dbReference type="ChEBI" id="CHEBI:29985"/>
    </ligand>
</feature>
<protein>
    <recommendedName>
        <fullName evidence="7">Glutamyl-Q tRNA(Asp) synthetase</fullName>
        <shortName evidence="7">Glu-Q-RSs</shortName>
        <ecNumber evidence="7">6.1.1.-</ecNumber>
    </recommendedName>
</protein>
<dbReference type="RefSeq" id="WP_349136082.1">
    <property type="nucleotide sequence ID" value="NZ_JBBMFF010000229.1"/>
</dbReference>
<evidence type="ECO:0000256" key="6">
    <source>
        <dbReference type="ARBA" id="ARBA00023146"/>
    </source>
</evidence>
<dbReference type="InterPro" id="IPR014729">
    <property type="entry name" value="Rossmann-like_a/b/a_fold"/>
</dbReference>
<feature type="binding site" evidence="7">
    <location>
        <position position="239"/>
    </location>
    <ligand>
        <name>ATP</name>
        <dbReference type="ChEBI" id="CHEBI:30616"/>
    </ligand>
</feature>
<dbReference type="NCBIfam" id="NF004315">
    <property type="entry name" value="PRK05710.1-4"/>
    <property type="match status" value="1"/>
</dbReference>
<evidence type="ECO:0000256" key="1">
    <source>
        <dbReference type="ARBA" id="ARBA00022598"/>
    </source>
</evidence>
<evidence type="ECO:0000256" key="4">
    <source>
        <dbReference type="ARBA" id="ARBA00022833"/>
    </source>
</evidence>
<comment type="caution">
    <text evidence="10">The sequence shown here is derived from an EMBL/GenBank/DDBJ whole genome shotgun (WGS) entry which is preliminary data.</text>
</comment>
<evidence type="ECO:0000259" key="9">
    <source>
        <dbReference type="Pfam" id="PF00749"/>
    </source>
</evidence>